<feature type="compositionally biased region" description="Basic residues" evidence="3">
    <location>
        <begin position="306"/>
        <end position="315"/>
    </location>
</feature>
<keyword evidence="5" id="KW-1185">Reference proteome</keyword>
<dbReference type="Proteomes" id="UP000827889">
    <property type="component" value="Chromosome 5"/>
</dbReference>
<feature type="compositionally biased region" description="Polar residues" evidence="3">
    <location>
        <begin position="548"/>
        <end position="580"/>
    </location>
</feature>
<proteinExistence type="predicted"/>
<dbReference type="RefSeq" id="XP_030547363.2">
    <property type="nucleotide sequence ID" value="XM_030691503.2"/>
</dbReference>
<evidence type="ECO:0000256" key="1">
    <source>
        <dbReference type="ARBA" id="ARBA00023117"/>
    </source>
</evidence>
<dbReference type="GeneID" id="115753032"/>
<dbReference type="PANTHER" id="PTHR37888">
    <property type="entry name" value="DNA-BINDING BROMODOMAIN-CONTAINING PROTEIN"/>
    <property type="match status" value="1"/>
</dbReference>
<accession>A0A8B8QLI9</accession>
<reference evidence="6" key="1">
    <citation type="submission" date="2025-08" db="UniProtKB">
        <authorList>
            <consortium name="RefSeq"/>
        </authorList>
    </citation>
    <scope>IDENTIFICATION</scope>
    <source>
        <tissue evidence="6">Leaf</tissue>
    </source>
</reference>
<evidence type="ECO:0000313" key="6">
    <source>
        <dbReference type="RefSeq" id="XP_030547363.2"/>
    </source>
</evidence>
<dbReference type="CDD" id="cd04369">
    <property type="entry name" value="Bromodomain"/>
    <property type="match status" value="1"/>
</dbReference>
<dbReference type="PROSITE" id="PS50014">
    <property type="entry name" value="BROMODOMAIN_2"/>
    <property type="match status" value="1"/>
</dbReference>
<feature type="compositionally biased region" description="Acidic residues" evidence="3">
    <location>
        <begin position="265"/>
        <end position="282"/>
    </location>
</feature>
<evidence type="ECO:0000259" key="4">
    <source>
        <dbReference type="PROSITE" id="PS50014"/>
    </source>
</evidence>
<dbReference type="Gene3D" id="1.20.920.10">
    <property type="entry name" value="Bromodomain-like"/>
    <property type="match status" value="1"/>
</dbReference>
<feature type="region of interest" description="Disordered" evidence="3">
    <location>
        <begin position="497"/>
        <end position="704"/>
    </location>
</feature>
<name>A0A8B8QLI9_9MYRT</name>
<feature type="domain" description="Bromo" evidence="4">
    <location>
        <begin position="355"/>
        <end position="428"/>
    </location>
</feature>
<dbReference type="KEGG" id="rarg:115753032"/>
<keyword evidence="1 2" id="KW-0103">Bromodomain</keyword>
<evidence type="ECO:0000256" key="2">
    <source>
        <dbReference type="PROSITE-ProRule" id="PRU00035"/>
    </source>
</evidence>
<gene>
    <name evidence="6" type="primary">LOC115753032</name>
</gene>
<dbReference type="SMART" id="SM00717">
    <property type="entry name" value="SANT"/>
    <property type="match status" value="1"/>
</dbReference>
<feature type="compositionally biased region" description="Basic and acidic residues" evidence="3">
    <location>
        <begin position="199"/>
        <end position="222"/>
    </location>
</feature>
<feature type="region of interest" description="Disordered" evidence="3">
    <location>
        <begin position="445"/>
        <end position="480"/>
    </location>
</feature>
<dbReference type="SMART" id="SM00297">
    <property type="entry name" value="BROMO"/>
    <property type="match status" value="1"/>
</dbReference>
<protein>
    <submittedName>
        <fullName evidence="6">Uncharacterized protein DDB_G0283697</fullName>
    </submittedName>
</protein>
<feature type="region of interest" description="Disordered" evidence="3">
    <location>
        <begin position="132"/>
        <end position="341"/>
    </location>
</feature>
<feature type="compositionally biased region" description="Basic and acidic residues" evidence="3">
    <location>
        <begin position="234"/>
        <end position="246"/>
    </location>
</feature>
<evidence type="ECO:0000256" key="3">
    <source>
        <dbReference type="SAM" id="MobiDB-lite"/>
    </source>
</evidence>
<feature type="compositionally biased region" description="Basic and acidic residues" evidence="3">
    <location>
        <begin position="509"/>
        <end position="522"/>
    </location>
</feature>
<feature type="compositionally biased region" description="Basic and acidic residues" evidence="3">
    <location>
        <begin position="640"/>
        <end position="654"/>
    </location>
</feature>
<dbReference type="SUPFAM" id="SSF47370">
    <property type="entry name" value="Bromodomain"/>
    <property type="match status" value="1"/>
</dbReference>
<feature type="compositionally biased region" description="Low complexity" evidence="3">
    <location>
        <begin position="607"/>
        <end position="636"/>
    </location>
</feature>
<sequence>MGSDEEESHTKESDQSWGTWDDLLLASAVKRHGFLAWDSVSLEVQSRTSLPHPLTTPDNCRLRYLHLKRRFSHHPSPDAAAASASASDEAVHIPWLEELRKLRVAELQQEVQRYDVSILSLQLKVKKLEEEREDSLRERHQKPDLAEDSKGDGSVKDKRDADGEPEPSAADRVATKSAAGEDSDRENRSVNESNSTGVKSERDKNGDEVEEGRGGGRQREGGNEPVRAGTGSGRTDRASEGTKPEGVDSYNGSSEPNRERRGEEGEGEGEGEGEEEEEEEERPESVAQSKENSSDVQSSASLTQKSKSKRKRKGRRLVEISGGEEQQGTEDASPAVDLGGKKESQPLVDMLKMIRAHKHASVFERRLPLQESEKYRGMVRQHMDLDGIESRLERGFYSSSPSSLLFYRDLLLLFNNALVFYPKSSIESLAALDLLRLVSSHFRKNPPPASHSLSHSQISSSTPDAPERSDPLLPKHKSSSATAAAAAAAPIIVCRKRSSMSTQQQPVNSDKKPALDSSKPSHEQGLVKMNATKERSVTGTRSLRRSSNKIIKNSSPTPNPTKKQAPTSTSIEKAENSNSKAEGMMAASTKKRSAADFLKRIKRNSPAGGKSKNSGSESSNNNNAASNNKKANSKNNKNSKKSEKGGEERKEEGSPSKPRTVGRPPKKGGTPEYSNVKRGREVGGKDSASASASTLKRPRKRARR</sequence>
<dbReference type="Pfam" id="PF00439">
    <property type="entry name" value="Bromodomain"/>
    <property type="match status" value="1"/>
</dbReference>
<dbReference type="CDD" id="cd00167">
    <property type="entry name" value="SANT"/>
    <property type="match status" value="1"/>
</dbReference>
<feature type="compositionally biased region" description="Polar residues" evidence="3">
    <location>
        <begin position="499"/>
        <end position="508"/>
    </location>
</feature>
<dbReference type="AlphaFoldDB" id="A0A8B8QLI9"/>
<feature type="compositionally biased region" description="Basic and acidic residues" evidence="3">
    <location>
        <begin position="132"/>
        <end position="162"/>
    </location>
</feature>
<dbReference type="InterPro" id="IPR036427">
    <property type="entry name" value="Bromodomain-like_sf"/>
</dbReference>
<organism evidence="5 6">
    <name type="scientific">Rhodamnia argentea</name>
    <dbReference type="NCBI Taxonomy" id="178133"/>
    <lineage>
        <taxon>Eukaryota</taxon>
        <taxon>Viridiplantae</taxon>
        <taxon>Streptophyta</taxon>
        <taxon>Embryophyta</taxon>
        <taxon>Tracheophyta</taxon>
        <taxon>Spermatophyta</taxon>
        <taxon>Magnoliopsida</taxon>
        <taxon>eudicotyledons</taxon>
        <taxon>Gunneridae</taxon>
        <taxon>Pentapetalae</taxon>
        <taxon>rosids</taxon>
        <taxon>malvids</taxon>
        <taxon>Myrtales</taxon>
        <taxon>Myrtaceae</taxon>
        <taxon>Myrtoideae</taxon>
        <taxon>Myrteae</taxon>
        <taxon>Australasian group</taxon>
        <taxon>Rhodamnia</taxon>
    </lineage>
</organism>
<dbReference type="PANTHER" id="PTHR37888:SF11">
    <property type="entry name" value="DNA-BINDING BROMODOMAIN-CONTAINING PROTEIN"/>
    <property type="match status" value="1"/>
</dbReference>
<feature type="compositionally biased region" description="Polar residues" evidence="3">
    <location>
        <begin position="286"/>
        <end position="304"/>
    </location>
</feature>
<feature type="compositionally biased region" description="Low complexity" evidence="3">
    <location>
        <begin position="450"/>
        <end position="461"/>
    </location>
</feature>
<dbReference type="InterPro" id="IPR001005">
    <property type="entry name" value="SANT/Myb"/>
</dbReference>
<evidence type="ECO:0000313" key="5">
    <source>
        <dbReference type="Proteomes" id="UP000827889"/>
    </source>
</evidence>
<dbReference type="InterPro" id="IPR001487">
    <property type="entry name" value="Bromodomain"/>
</dbReference>